<evidence type="ECO:0000313" key="10">
    <source>
        <dbReference type="EMBL" id="SFE40997.1"/>
    </source>
</evidence>
<keyword evidence="11" id="KW-1185">Reference proteome</keyword>
<evidence type="ECO:0000256" key="2">
    <source>
        <dbReference type="ARBA" id="ARBA00010637"/>
    </source>
</evidence>
<evidence type="ECO:0000256" key="6">
    <source>
        <dbReference type="ARBA" id="ARBA00022692"/>
    </source>
</evidence>
<evidence type="ECO:0000313" key="11">
    <source>
        <dbReference type="Proteomes" id="UP000325289"/>
    </source>
</evidence>
<evidence type="ECO:0000256" key="7">
    <source>
        <dbReference type="ARBA" id="ARBA00022927"/>
    </source>
</evidence>
<comment type="similarity">
    <text evidence="2">Belongs to the GSP M family.</text>
</comment>
<sequence length="160" mass="16909">MIDALLRLAPRERFLLGVLVLLALPAAVAFGVLLPLVEERRAAEAALAEARAVNVWVTERAAEMAALAPAERAGPRDPVGLAGLERSLIGAGLRDVVAELSNASGGGVTLAFDDAPFTDLAAWLDTSDPYWGYDIEELLLERSDAPGLVRADLRLVPQGS</sequence>
<evidence type="ECO:0000256" key="5">
    <source>
        <dbReference type="ARBA" id="ARBA00022519"/>
    </source>
</evidence>
<comment type="subcellular location">
    <subcellularLocation>
        <location evidence="1">Cell inner membrane</location>
        <topology evidence="1">Single-pass membrane protein</topology>
    </subcellularLocation>
</comment>
<keyword evidence="6" id="KW-0812">Transmembrane</keyword>
<reference evidence="10 11" key="1">
    <citation type="submission" date="2016-10" db="EMBL/GenBank/DDBJ databases">
        <authorList>
            <person name="Varghese N."/>
            <person name="Submissions S."/>
        </authorList>
    </citation>
    <scope>NUCLEOTIDE SEQUENCE [LARGE SCALE GENOMIC DNA]</scope>
    <source>
        <strain evidence="11">YIM D21,KCTC 23444,ACCC 10710</strain>
    </source>
</reference>
<dbReference type="Proteomes" id="UP000325289">
    <property type="component" value="Unassembled WGS sequence"/>
</dbReference>
<dbReference type="EMBL" id="FOMS01000009">
    <property type="protein sequence ID" value="SFE40997.1"/>
    <property type="molecule type" value="Genomic_DNA"/>
</dbReference>
<keyword evidence="8" id="KW-1133">Transmembrane helix</keyword>
<protein>
    <submittedName>
        <fullName evidence="10">Type II secretory pathway, component PulM</fullName>
    </submittedName>
</protein>
<keyword evidence="5" id="KW-0997">Cell inner membrane</keyword>
<evidence type="ECO:0000256" key="9">
    <source>
        <dbReference type="ARBA" id="ARBA00023136"/>
    </source>
</evidence>
<keyword evidence="3" id="KW-0813">Transport</keyword>
<dbReference type="GO" id="GO:0015628">
    <property type="term" value="P:protein secretion by the type II secretion system"/>
    <property type="evidence" value="ECO:0007669"/>
    <property type="project" value="InterPro"/>
</dbReference>
<organism evidence="10 11">
    <name type="scientific">Roseivivax sediminis</name>
    <dbReference type="NCBI Taxonomy" id="936889"/>
    <lineage>
        <taxon>Bacteria</taxon>
        <taxon>Pseudomonadati</taxon>
        <taxon>Pseudomonadota</taxon>
        <taxon>Alphaproteobacteria</taxon>
        <taxon>Rhodobacterales</taxon>
        <taxon>Roseobacteraceae</taxon>
        <taxon>Roseivivax</taxon>
    </lineage>
</organism>
<dbReference type="InterPro" id="IPR023229">
    <property type="entry name" value="T2SS_M_periplasmic_sf"/>
</dbReference>
<dbReference type="GO" id="GO:0015627">
    <property type="term" value="C:type II protein secretion system complex"/>
    <property type="evidence" value="ECO:0007669"/>
    <property type="project" value="InterPro"/>
</dbReference>
<proteinExistence type="inferred from homology"/>
<name>A0A1I2AB74_9RHOB</name>
<accession>A0A1I2AB74</accession>
<gene>
    <name evidence="10" type="ORF">SAMN04515678_109159</name>
</gene>
<dbReference type="AlphaFoldDB" id="A0A1I2AB74"/>
<keyword evidence="9" id="KW-0472">Membrane</keyword>
<dbReference type="RefSeq" id="WP_149756734.1">
    <property type="nucleotide sequence ID" value="NZ_FOMS01000009.1"/>
</dbReference>
<evidence type="ECO:0000256" key="1">
    <source>
        <dbReference type="ARBA" id="ARBA00004377"/>
    </source>
</evidence>
<evidence type="ECO:0000256" key="3">
    <source>
        <dbReference type="ARBA" id="ARBA00022448"/>
    </source>
</evidence>
<keyword evidence="7" id="KW-0653">Protein transport</keyword>
<evidence type="ECO:0000256" key="8">
    <source>
        <dbReference type="ARBA" id="ARBA00022989"/>
    </source>
</evidence>
<dbReference type="Pfam" id="PF04612">
    <property type="entry name" value="T2SSM"/>
    <property type="match status" value="1"/>
</dbReference>
<dbReference type="Gene3D" id="3.30.1360.100">
    <property type="entry name" value="General secretion pathway protein M, EpsM"/>
    <property type="match status" value="1"/>
</dbReference>
<keyword evidence="4" id="KW-1003">Cell membrane</keyword>
<dbReference type="OrthoDB" id="7873424at2"/>
<dbReference type="InterPro" id="IPR007690">
    <property type="entry name" value="T2SS_GspM"/>
</dbReference>
<dbReference type="GO" id="GO:0005886">
    <property type="term" value="C:plasma membrane"/>
    <property type="evidence" value="ECO:0007669"/>
    <property type="project" value="UniProtKB-SubCell"/>
</dbReference>
<evidence type="ECO:0000256" key="4">
    <source>
        <dbReference type="ARBA" id="ARBA00022475"/>
    </source>
</evidence>
<dbReference type="SUPFAM" id="SSF103054">
    <property type="entry name" value="General secretion pathway protein M, EpsM"/>
    <property type="match status" value="1"/>
</dbReference>